<accession>A0ABU5CFH4</accession>
<dbReference type="SUPFAM" id="SSF52540">
    <property type="entry name" value="P-loop containing nucleoside triphosphate hydrolases"/>
    <property type="match status" value="1"/>
</dbReference>
<dbReference type="InterPro" id="IPR006935">
    <property type="entry name" value="Helicase/UvrB_N"/>
</dbReference>
<sequence>MAYHESKSATYEHISSPAISPDESIAIHPIRQSAQSNPLTKKEISLLAKRFSGKLLLRQEIEMDELLFSHLVSIHAFRPVPSIITSWKGETCQRCGNQSKALFAAMPCRKCQKRCIYCRKCIEMGRVLACQPLYEWTSPTIHWPSIKDPCSWRGSLTAAQEYASNRLIQALHERGEMLVWAVCGAGKTEMLFPVITEALKQGKRICIATPRADVVRELKPRLLQAFPKVSIQALYGGSEDKTGTAQLIIATTHQLLRFKAAFDVMIIDEIDAFPYNKDASLPFASNRAKKTPSTTIYLTATPRKEHQLLIQKSSFRMCLCLSAITVTRFLFHN</sequence>
<dbReference type="Gene3D" id="3.40.50.300">
    <property type="entry name" value="P-loop containing nucleotide triphosphate hydrolases"/>
    <property type="match status" value="1"/>
</dbReference>
<feature type="domain" description="Helicase ATP-binding" evidence="4">
    <location>
        <begin position="168"/>
        <end position="320"/>
    </location>
</feature>
<dbReference type="GO" id="GO:0004386">
    <property type="term" value="F:helicase activity"/>
    <property type="evidence" value="ECO:0007669"/>
    <property type="project" value="UniProtKB-KW"/>
</dbReference>
<evidence type="ECO:0000313" key="6">
    <source>
        <dbReference type="Proteomes" id="UP001228376"/>
    </source>
</evidence>
<dbReference type="CDD" id="cd17925">
    <property type="entry name" value="DEXDc_ComFA"/>
    <property type="match status" value="1"/>
</dbReference>
<evidence type="ECO:0000256" key="3">
    <source>
        <dbReference type="ARBA" id="ARBA00023125"/>
    </source>
</evidence>
<keyword evidence="5" id="KW-0347">Helicase</keyword>
<dbReference type="RefSeq" id="WP_320384412.1">
    <property type="nucleotide sequence ID" value="NZ_JAROCA020000001.1"/>
</dbReference>
<dbReference type="EMBL" id="JAROCA020000001">
    <property type="protein sequence ID" value="MDY0405081.1"/>
    <property type="molecule type" value="Genomic_DNA"/>
</dbReference>
<name>A0ABU5CFH4_9BACI</name>
<comment type="caution">
    <text evidence="5">The sequence shown here is derived from an EMBL/GenBank/DDBJ whole genome shotgun (WGS) entry which is preliminary data.</text>
</comment>
<keyword evidence="6" id="KW-1185">Reference proteome</keyword>
<protein>
    <submittedName>
        <fullName evidence="5">DEAD/DEAH box helicase family protein</fullName>
    </submittedName>
</protein>
<dbReference type="InterPro" id="IPR027417">
    <property type="entry name" value="P-loop_NTPase"/>
</dbReference>
<keyword evidence="5" id="KW-0378">Hydrolase</keyword>
<dbReference type="PANTHER" id="PTHR30580">
    <property type="entry name" value="PRIMOSOMAL PROTEIN N"/>
    <property type="match status" value="1"/>
</dbReference>
<dbReference type="Proteomes" id="UP001228376">
    <property type="component" value="Unassembled WGS sequence"/>
</dbReference>
<evidence type="ECO:0000256" key="1">
    <source>
        <dbReference type="ARBA" id="ARBA00022741"/>
    </source>
</evidence>
<dbReference type="InterPro" id="IPR014001">
    <property type="entry name" value="Helicase_ATP-bd"/>
</dbReference>
<reference evidence="5 6" key="1">
    <citation type="submission" date="2023-10" db="EMBL/GenBank/DDBJ databases">
        <title>179-bfca-hs.</title>
        <authorList>
            <person name="Miliotis G."/>
            <person name="Sengupta P."/>
            <person name="Hameed A."/>
            <person name="Chuvochina M."/>
            <person name="Mcdonagh F."/>
            <person name="Simpson A.C."/>
            <person name="Singh N.K."/>
            <person name="Rekha P.D."/>
            <person name="Raman K."/>
            <person name="Hugenholtz P."/>
            <person name="Venkateswaran K."/>
        </authorList>
    </citation>
    <scope>NUCLEOTIDE SEQUENCE [LARGE SCALE GENOMIC DNA]</scope>
    <source>
        <strain evidence="5 6">179-BFC-A-HS</strain>
    </source>
</reference>
<dbReference type="PANTHER" id="PTHR30580:SF1">
    <property type="entry name" value="COMF OPERON PROTEIN 1"/>
    <property type="match status" value="1"/>
</dbReference>
<keyword evidence="3" id="KW-0238">DNA-binding</keyword>
<dbReference type="Pfam" id="PF04851">
    <property type="entry name" value="ResIII"/>
    <property type="match status" value="1"/>
</dbReference>
<gene>
    <name evidence="5" type="ORF">P5G51_006435</name>
</gene>
<keyword evidence="2" id="KW-0067">ATP-binding</keyword>
<organism evidence="5 6">
    <name type="scientific">Tigheibacillus jepli</name>
    <dbReference type="NCBI Taxonomy" id="3035914"/>
    <lineage>
        <taxon>Bacteria</taxon>
        <taxon>Bacillati</taxon>
        <taxon>Bacillota</taxon>
        <taxon>Bacilli</taxon>
        <taxon>Bacillales</taxon>
        <taxon>Bacillaceae</taxon>
        <taxon>Tigheibacillus</taxon>
    </lineage>
</organism>
<evidence type="ECO:0000259" key="4">
    <source>
        <dbReference type="PROSITE" id="PS51192"/>
    </source>
</evidence>
<evidence type="ECO:0000256" key="2">
    <source>
        <dbReference type="ARBA" id="ARBA00022840"/>
    </source>
</evidence>
<evidence type="ECO:0000313" key="5">
    <source>
        <dbReference type="EMBL" id="MDY0405081.1"/>
    </source>
</evidence>
<proteinExistence type="predicted"/>
<keyword evidence="1" id="KW-0547">Nucleotide-binding</keyword>
<dbReference type="SMART" id="SM00487">
    <property type="entry name" value="DEXDc"/>
    <property type="match status" value="1"/>
</dbReference>
<dbReference type="PROSITE" id="PS51192">
    <property type="entry name" value="HELICASE_ATP_BIND_1"/>
    <property type="match status" value="1"/>
</dbReference>